<keyword evidence="2" id="KW-1185">Reference proteome</keyword>
<dbReference type="EMBL" id="MU266552">
    <property type="protein sequence ID" value="KAH7920899.1"/>
    <property type="molecule type" value="Genomic_DNA"/>
</dbReference>
<evidence type="ECO:0000313" key="2">
    <source>
        <dbReference type="Proteomes" id="UP000790709"/>
    </source>
</evidence>
<reference evidence="1" key="1">
    <citation type="journal article" date="2021" name="New Phytol.">
        <title>Evolutionary innovations through gain and loss of genes in the ectomycorrhizal Boletales.</title>
        <authorList>
            <person name="Wu G."/>
            <person name="Miyauchi S."/>
            <person name="Morin E."/>
            <person name="Kuo A."/>
            <person name="Drula E."/>
            <person name="Varga T."/>
            <person name="Kohler A."/>
            <person name="Feng B."/>
            <person name="Cao Y."/>
            <person name="Lipzen A."/>
            <person name="Daum C."/>
            <person name="Hundley H."/>
            <person name="Pangilinan J."/>
            <person name="Johnson J."/>
            <person name="Barry K."/>
            <person name="LaButti K."/>
            <person name="Ng V."/>
            <person name="Ahrendt S."/>
            <person name="Min B."/>
            <person name="Choi I.G."/>
            <person name="Park H."/>
            <person name="Plett J.M."/>
            <person name="Magnuson J."/>
            <person name="Spatafora J.W."/>
            <person name="Nagy L.G."/>
            <person name="Henrissat B."/>
            <person name="Grigoriev I.V."/>
            <person name="Yang Z.L."/>
            <person name="Xu J."/>
            <person name="Martin F.M."/>
        </authorList>
    </citation>
    <scope>NUCLEOTIDE SEQUENCE</scope>
    <source>
        <strain evidence="1">KUC20120723A-06</strain>
    </source>
</reference>
<evidence type="ECO:0000313" key="1">
    <source>
        <dbReference type="EMBL" id="KAH7920899.1"/>
    </source>
</evidence>
<sequence>MAPKKRASCVIRSTLRVQVHPLGPHKHPTSLHMKVGRVICPPHTFAFLSWSVSPDGSHAPYINLDGATYLWGLRDDNILGQLIITERSEKGPGLRGPHFSVSRVVHMHAGTTSGSENVNIYFTNLHLFGSRQSVLYSGRNTNGTGRKHVCLFRA</sequence>
<name>A0ACB8B6K5_9AGAM</name>
<organism evidence="1 2">
    <name type="scientific">Leucogyrophana mollusca</name>
    <dbReference type="NCBI Taxonomy" id="85980"/>
    <lineage>
        <taxon>Eukaryota</taxon>
        <taxon>Fungi</taxon>
        <taxon>Dikarya</taxon>
        <taxon>Basidiomycota</taxon>
        <taxon>Agaricomycotina</taxon>
        <taxon>Agaricomycetes</taxon>
        <taxon>Agaricomycetidae</taxon>
        <taxon>Boletales</taxon>
        <taxon>Boletales incertae sedis</taxon>
        <taxon>Leucogyrophana</taxon>
    </lineage>
</organism>
<gene>
    <name evidence="1" type="ORF">BV22DRAFT_769150</name>
</gene>
<proteinExistence type="predicted"/>
<comment type="caution">
    <text evidence="1">The sequence shown here is derived from an EMBL/GenBank/DDBJ whole genome shotgun (WGS) entry which is preliminary data.</text>
</comment>
<dbReference type="Proteomes" id="UP000790709">
    <property type="component" value="Unassembled WGS sequence"/>
</dbReference>
<protein>
    <submittedName>
        <fullName evidence="1">Uncharacterized protein</fullName>
    </submittedName>
</protein>
<accession>A0ACB8B6K5</accession>